<accession>A0A9D4EDQ4</accession>
<sequence>MGTFRQKLKKSTRQRKRLQQSVSSPVTPSSKKATRRSTGTPTRRGGYREVPMYSSFSIETVNPSPAGFRQGRRNKWFDIETPTRLRKEVEDLTANMQALINLTPNTLKSRASRRSLNQPATPSTLKTQSSKRFTDV</sequence>
<reference evidence="2" key="1">
    <citation type="journal article" date="2019" name="bioRxiv">
        <title>The Genome of the Zebra Mussel, Dreissena polymorpha: A Resource for Invasive Species Research.</title>
        <authorList>
            <person name="McCartney M.A."/>
            <person name="Auch B."/>
            <person name="Kono T."/>
            <person name="Mallez S."/>
            <person name="Zhang Y."/>
            <person name="Obille A."/>
            <person name="Becker A."/>
            <person name="Abrahante J.E."/>
            <person name="Garbe J."/>
            <person name="Badalamenti J.P."/>
            <person name="Herman A."/>
            <person name="Mangelson H."/>
            <person name="Liachko I."/>
            <person name="Sullivan S."/>
            <person name="Sone E.D."/>
            <person name="Koren S."/>
            <person name="Silverstein K.A.T."/>
            <person name="Beckman K.B."/>
            <person name="Gohl D.M."/>
        </authorList>
    </citation>
    <scope>NUCLEOTIDE SEQUENCE</scope>
    <source>
        <strain evidence="2">Duluth1</strain>
        <tissue evidence="2">Whole animal</tissue>
    </source>
</reference>
<dbReference type="AlphaFoldDB" id="A0A9D4EDQ4"/>
<protein>
    <submittedName>
        <fullName evidence="2">Uncharacterized protein</fullName>
    </submittedName>
</protein>
<evidence type="ECO:0000313" key="3">
    <source>
        <dbReference type="Proteomes" id="UP000828390"/>
    </source>
</evidence>
<gene>
    <name evidence="2" type="ORF">DPMN_179281</name>
</gene>
<dbReference type="Proteomes" id="UP000828390">
    <property type="component" value="Unassembled WGS sequence"/>
</dbReference>
<feature type="compositionally biased region" description="Basic residues" evidence="1">
    <location>
        <begin position="1"/>
        <end position="18"/>
    </location>
</feature>
<name>A0A9D4EDQ4_DREPO</name>
<feature type="region of interest" description="Disordered" evidence="1">
    <location>
        <begin position="103"/>
        <end position="136"/>
    </location>
</feature>
<evidence type="ECO:0000256" key="1">
    <source>
        <dbReference type="SAM" id="MobiDB-lite"/>
    </source>
</evidence>
<dbReference type="OrthoDB" id="75343at2759"/>
<feature type="region of interest" description="Disordered" evidence="1">
    <location>
        <begin position="1"/>
        <end position="50"/>
    </location>
</feature>
<proteinExistence type="predicted"/>
<keyword evidence="3" id="KW-1185">Reference proteome</keyword>
<comment type="caution">
    <text evidence="2">The sequence shown here is derived from an EMBL/GenBank/DDBJ whole genome shotgun (WGS) entry which is preliminary data.</text>
</comment>
<organism evidence="2 3">
    <name type="scientific">Dreissena polymorpha</name>
    <name type="common">Zebra mussel</name>
    <name type="synonym">Mytilus polymorpha</name>
    <dbReference type="NCBI Taxonomy" id="45954"/>
    <lineage>
        <taxon>Eukaryota</taxon>
        <taxon>Metazoa</taxon>
        <taxon>Spiralia</taxon>
        <taxon>Lophotrochozoa</taxon>
        <taxon>Mollusca</taxon>
        <taxon>Bivalvia</taxon>
        <taxon>Autobranchia</taxon>
        <taxon>Heteroconchia</taxon>
        <taxon>Euheterodonta</taxon>
        <taxon>Imparidentia</taxon>
        <taxon>Neoheterodontei</taxon>
        <taxon>Myida</taxon>
        <taxon>Dreissenoidea</taxon>
        <taxon>Dreissenidae</taxon>
        <taxon>Dreissena</taxon>
    </lineage>
</organism>
<evidence type="ECO:0000313" key="2">
    <source>
        <dbReference type="EMBL" id="KAH3777833.1"/>
    </source>
</evidence>
<feature type="compositionally biased region" description="Low complexity" evidence="1">
    <location>
        <begin position="19"/>
        <end position="44"/>
    </location>
</feature>
<dbReference type="EMBL" id="JAIWYP010000009">
    <property type="protein sequence ID" value="KAH3777833.1"/>
    <property type="molecule type" value="Genomic_DNA"/>
</dbReference>
<reference evidence="2" key="2">
    <citation type="submission" date="2020-11" db="EMBL/GenBank/DDBJ databases">
        <authorList>
            <person name="McCartney M.A."/>
            <person name="Auch B."/>
            <person name="Kono T."/>
            <person name="Mallez S."/>
            <person name="Becker A."/>
            <person name="Gohl D.M."/>
            <person name="Silverstein K.A.T."/>
            <person name="Koren S."/>
            <person name="Bechman K.B."/>
            <person name="Herman A."/>
            <person name="Abrahante J.E."/>
            <person name="Garbe J."/>
        </authorList>
    </citation>
    <scope>NUCLEOTIDE SEQUENCE</scope>
    <source>
        <strain evidence="2">Duluth1</strain>
        <tissue evidence="2">Whole animal</tissue>
    </source>
</reference>